<keyword evidence="2" id="KW-1185">Reference proteome</keyword>
<keyword evidence="1" id="KW-0808">Transferase</keyword>
<dbReference type="Proteomes" id="UP000484255">
    <property type="component" value="Unassembled WGS sequence"/>
</dbReference>
<comment type="caution">
    <text evidence="1">The sequence shown here is derived from an EMBL/GenBank/DDBJ whole genome shotgun (WGS) entry which is preliminary data.</text>
</comment>
<gene>
    <name evidence="1" type="ORF">G3A44_06730</name>
</gene>
<evidence type="ECO:0000313" key="1">
    <source>
        <dbReference type="EMBL" id="NDY90888.1"/>
    </source>
</evidence>
<dbReference type="AlphaFoldDB" id="A0A7C9PG42"/>
<accession>A0A7C9PG42</accession>
<protein>
    <submittedName>
        <fullName evidence="1">Glycosyltransferase family 4 protein</fullName>
    </submittedName>
</protein>
<evidence type="ECO:0000313" key="2">
    <source>
        <dbReference type="Proteomes" id="UP000484255"/>
    </source>
</evidence>
<dbReference type="SUPFAM" id="SSF53756">
    <property type="entry name" value="UDP-Glycosyltransferase/glycogen phosphorylase"/>
    <property type="match status" value="1"/>
</dbReference>
<proteinExistence type="predicted"/>
<reference evidence="1 2" key="1">
    <citation type="submission" date="2020-02" db="EMBL/GenBank/DDBJ databases">
        <title>Ideonella bacterium strain TBM-1.</title>
        <authorList>
            <person name="Chen W.-M."/>
        </authorList>
    </citation>
    <scope>NUCLEOTIDE SEQUENCE [LARGE SCALE GENOMIC DNA]</scope>
    <source>
        <strain evidence="1 2">TBM-1</strain>
    </source>
</reference>
<sequence length="367" mass="40001">MPTAVPTAAAPEAPPPPQPLRVAWWPAATRPGLASYRLRCAVLQPALRRWGWATGLYPQVTAPQVLVLGKRYDPASLAQAQDLRRRHGTRLVLDLCDNHLDAETDDPAWAARRAWLLQALDQVDGVVAASDALAEVIRLARPGTAVQVVGDPVEPARRLDGWAALRHPHAAWQATVLGRALPPRGHATRLVWFGQHGTAYARGGLQELARLQPWLEDLQRQRPLHLTVVSNHRARAGALTAGWRLPVHYLDWHPATFDAVLGWQDLALIPVTLTPFTRCKSANRLLTALARGVAVLADPVPSYQPWADLVPLGDWETALARAVAEPGWRQAQVAAARPRLAAEATPEALARQWALALGQVAGFPGVR</sequence>
<dbReference type="EMBL" id="JAAGOH010000006">
    <property type="protein sequence ID" value="NDY90888.1"/>
    <property type="molecule type" value="Genomic_DNA"/>
</dbReference>
<dbReference type="RefSeq" id="WP_163456751.1">
    <property type="nucleotide sequence ID" value="NZ_JAAGOH010000006.1"/>
</dbReference>
<name>A0A7C9PG42_9BURK</name>
<organism evidence="1 2">
    <name type="scientific">Ideonella livida</name>
    <dbReference type="NCBI Taxonomy" id="2707176"/>
    <lineage>
        <taxon>Bacteria</taxon>
        <taxon>Pseudomonadati</taxon>
        <taxon>Pseudomonadota</taxon>
        <taxon>Betaproteobacteria</taxon>
        <taxon>Burkholderiales</taxon>
        <taxon>Sphaerotilaceae</taxon>
        <taxon>Ideonella</taxon>
    </lineage>
</organism>
<dbReference type="GO" id="GO:0016740">
    <property type="term" value="F:transferase activity"/>
    <property type="evidence" value="ECO:0007669"/>
    <property type="project" value="UniProtKB-KW"/>
</dbReference>